<evidence type="ECO:0000313" key="12">
    <source>
        <dbReference type="EMBL" id="MBC5731452.1"/>
    </source>
</evidence>
<comment type="similarity">
    <text evidence="2">Belongs to the ABC transporter superfamily.</text>
</comment>
<feature type="transmembrane region" description="Helical" evidence="10">
    <location>
        <begin position="661"/>
        <end position="682"/>
    </location>
</feature>
<evidence type="ECO:0000256" key="1">
    <source>
        <dbReference type="ARBA" id="ARBA00004202"/>
    </source>
</evidence>
<keyword evidence="4" id="KW-1003">Cell membrane</keyword>
<feature type="domain" description="ABC transporter" evidence="11">
    <location>
        <begin position="9"/>
        <end position="247"/>
    </location>
</feature>
<dbReference type="SUPFAM" id="SSF52540">
    <property type="entry name" value="P-loop containing nucleoside triphosphate hydrolases"/>
    <property type="match status" value="2"/>
</dbReference>
<evidence type="ECO:0000259" key="11">
    <source>
        <dbReference type="PROSITE" id="PS50893"/>
    </source>
</evidence>
<keyword evidence="3" id="KW-0813">Transport</keyword>
<evidence type="ECO:0000256" key="3">
    <source>
        <dbReference type="ARBA" id="ARBA00022448"/>
    </source>
</evidence>
<keyword evidence="10" id="KW-1133">Transmembrane helix</keyword>
<dbReference type="InterPro" id="IPR024529">
    <property type="entry name" value="ECF_trnsprt_substrate-spec"/>
</dbReference>
<dbReference type="InterPro" id="IPR050095">
    <property type="entry name" value="ECF_ABC_transporter_ATP-bd"/>
</dbReference>
<organism evidence="12 13">
    <name type="scientific">Pseudoflavonifractor hominis</name>
    <dbReference type="NCBI Taxonomy" id="2763059"/>
    <lineage>
        <taxon>Bacteria</taxon>
        <taxon>Bacillati</taxon>
        <taxon>Bacillota</taxon>
        <taxon>Clostridia</taxon>
        <taxon>Eubacteriales</taxon>
        <taxon>Oscillospiraceae</taxon>
        <taxon>Pseudoflavonifractor</taxon>
    </lineage>
</organism>
<dbReference type="InterPro" id="IPR015856">
    <property type="entry name" value="ABC_transpr_CbiO/EcfA_su"/>
</dbReference>
<feature type="transmembrane region" description="Helical" evidence="10">
    <location>
        <begin position="620"/>
        <end position="640"/>
    </location>
</feature>
<feature type="transmembrane region" description="Helical" evidence="10">
    <location>
        <begin position="717"/>
        <end position="737"/>
    </location>
</feature>
<dbReference type="InterPro" id="IPR003439">
    <property type="entry name" value="ABC_transporter-like_ATP-bd"/>
</dbReference>
<sequence>MSEQKKPSIEIEHFSFYYPEQAEKTLDDLTLTVERGEFLVLCGPSGCGKSTLLRQLKTVLAPHGRRMGHIRFEGRPLEELDQREQSARIGFVQQSPENQIVTDKVWHELAFGLESLGYDTPTIRRRVAEMASFFGIQTWFYKNVTELSGGQKQLLNLASIMAMQPSVLILDEPTSQLDPIAAADFLATLGKINRELGTTVVLTEHRLEDAFLLASRVAVMDRGRLLCTGSPAEVGAILRGAGHSMFLAMPTPMRIWASAPDAGGHCPVTVREGRDWLTKFADGHPLMELPSEPRRTYPNEPAITAEGLWFKYEKELPDVVKGLSLTVRRGEFLALLGGNGTGKTTSLKLLSGLQKPYRGEVRLAGSVGVLPQNPQALFVKKTVREDLFEILKGRNFSGKAQEERVAWAVRLCRLEGLLDRHPYDLSGGEQQRAALAKVLLLGPEILLMDEPTKGLDAEFKQVFAEILQSLLRQGVTLLMVSHDIEFCARYAHRCALFFDGSIVTEAPPRAFFSGNSFYTTSANRMARGLLPEAVTAEDVIQACGGNLPPAPELPDSGEPLPEPEEASADYKPKPLPWWRKLGAVLTGTVSFLLFLSFMNVTDLTQLITADGMTELANHQMILYALFILSLFLFATCITRRSHRKDYALQVPKAKRKLAKRTVVAAVLVLLMIPLTLYIGVFYLDNKKYYFISLLVLLECMLPFFLIFEGRKPQARELVIIAVLCAIGIAGRAALFMLPQFKPVMAVTIIAGVAFGGETGFLVGAMTMLASNVLFGQGPLTPWQMFSMGIIGFLAGILFRKGLLRRNRGALCVFGALAAILIYGGIMNPASALTWVGELNEKVLLTYYISGLPFDCIQAAATWLFLWFGAEPMLEKLDRVKVKYGMVER</sequence>
<dbReference type="Pfam" id="PF12822">
    <property type="entry name" value="ECF_trnsprt"/>
    <property type="match status" value="1"/>
</dbReference>
<feature type="transmembrane region" description="Helical" evidence="10">
    <location>
        <begin position="810"/>
        <end position="834"/>
    </location>
</feature>
<evidence type="ECO:0000256" key="9">
    <source>
        <dbReference type="SAM" id="MobiDB-lite"/>
    </source>
</evidence>
<evidence type="ECO:0000256" key="10">
    <source>
        <dbReference type="SAM" id="Phobius"/>
    </source>
</evidence>
<protein>
    <submittedName>
        <fullName evidence="12">ATP-binding cassette domain-containing protein</fullName>
    </submittedName>
</protein>
<evidence type="ECO:0000313" key="13">
    <source>
        <dbReference type="Proteomes" id="UP000660021"/>
    </source>
</evidence>
<dbReference type="RefSeq" id="WP_055270507.1">
    <property type="nucleotide sequence ID" value="NZ_JACOPR010000007.1"/>
</dbReference>
<keyword evidence="5" id="KW-0547">Nucleotide-binding</keyword>
<name>A0ABR7HV88_9FIRM</name>
<feature type="transmembrane region" description="Helical" evidence="10">
    <location>
        <begin position="780"/>
        <end position="798"/>
    </location>
</feature>
<evidence type="ECO:0000256" key="5">
    <source>
        <dbReference type="ARBA" id="ARBA00022741"/>
    </source>
</evidence>
<dbReference type="EMBL" id="JACOPR010000007">
    <property type="protein sequence ID" value="MBC5731452.1"/>
    <property type="molecule type" value="Genomic_DNA"/>
</dbReference>
<keyword evidence="7" id="KW-1278">Translocase</keyword>
<dbReference type="PROSITE" id="PS50893">
    <property type="entry name" value="ABC_TRANSPORTER_2"/>
    <property type="match status" value="2"/>
</dbReference>
<keyword evidence="8 10" id="KW-0472">Membrane</keyword>
<evidence type="ECO:0000256" key="2">
    <source>
        <dbReference type="ARBA" id="ARBA00005417"/>
    </source>
</evidence>
<gene>
    <name evidence="12" type="ORF">H8S34_11510</name>
</gene>
<dbReference type="GO" id="GO:0005524">
    <property type="term" value="F:ATP binding"/>
    <property type="evidence" value="ECO:0007669"/>
    <property type="project" value="UniProtKB-KW"/>
</dbReference>
<comment type="subcellular location">
    <subcellularLocation>
        <location evidence="1">Cell membrane</location>
        <topology evidence="1">Peripheral membrane protein</topology>
    </subcellularLocation>
</comment>
<comment type="caution">
    <text evidence="12">The sequence shown here is derived from an EMBL/GenBank/DDBJ whole genome shotgun (WGS) entry which is preliminary data.</text>
</comment>
<feature type="region of interest" description="Disordered" evidence="9">
    <location>
        <begin position="548"/>
        <end position="568"/>
    </location>
</feature>
<keyword evidence="13" id="KW-1185">Reference proteome</keyword>
<feature type="domain" description="ABC transporter" evidence="11">
    <location>
        <begin position="303"/>
        <end position="524"/>
    </location>
</feature>
<dbReference type="Pfam" id="PF00005">
    <property type="entry name" value="ABC_tran"/>
    <property type="match status" value="2"/>
</dbReference>
<accession>A0ABR7HV88</accession>
<dbReference type="PANTHER" id="PTHR43553:SF27">
    <property type="entry name" value="ENERGY-COUPLING FACTOR TRANSPORTER ATP-BINDING PROTEIN ECFA2"/>
    <property type="match status" value="1"/>
</dbReference>
<keyword evidence="6 12" id="KW-0067">ATP-binding</keyword>
<keyword evidence="10" id="KW-0812">Transmembrane</keyword>
<dbReference type="Gene3D" id="3.40.50.300">
    <property type="entry name" value="P-loop containing nucleotide triphosphate hydrolases"/>
    <property type="match status" value="2"/>
</dbReference>
<dbReference type="PROSITE" id="PS00211">
    <property type="entry name" value="ABC_TRANSPORTER_1"/>
    <property type="match status" value="2"/>
</dbReference>
<proteinExistence type="inferred from homology"/>
<dbReference type="Proteomes" id="UP000660021">
    <property type="component" value="Unassembled WGS sequence"/>
</dbReference>
<dbReference type="CDD" id="cd03225">
    <property type="entry name" value="ABC_cobalt_CbiO_domain1"/>
    <property type="match status" value="2"/>
</dbReference>
<dbReference type="SMART" id="SM00382">
    <property type="entry name" value="AAA"/>
    <property type="match status" value="2"/>
</dbReference>
<dbReference type="Gene3D" id="1.10.1760.20">
    <property type="match status" value="1"/>
</dbReference>
<evidence type="ECO:0000256" key="6">
    <source>
        <dbReference type="ARBA" id="ARBA00022840"/>
    </source>
</evidence>
<evidence type="ECO:0000256" key="4">
    <source>
        <dbReference type="ARBA" id="ARBA00022475"/>
    </source>
</evidence>
<feature type="transmembrane region" description="Helical" evidence="10">
    <location>
        <begin position="688"/>
        <end position="705"/>
    </location>
</feature>
<dbReference type="PANTHER" id="PTHR43553">
    <property type="entry name" value="HEAVY METAL TRANSPORTER"/>
    <property type="match status" value="1"/>
</dbReference>
<dbReference type="InterPro" id="IPR027417">
    <property type="entry name" value="P-loop_NTPase"/>
</dbReference>
<dbReference type="InterPro" id="IPR003593">
    <property type="entry name" value="AAA+_ATPase"/>
</dbReference>
<reference evidence="12 13" key="1">
    <citation type="submission" date="2020-08" db="EMBL/GenBank/DDBJ databases">
        <title>Genome public.</title>
        <authorList>
            <person name="Liu C."/>
            <person name="Sun Q."/>
        </authorList>
    </citation>
    <scope>NUCLEOTIDE SEQUENCE [LARGE SCALE GENOMIC DNA]</scope>
    <source>
        <strain evidence="12 13">New-38</strain>
    </source>
</reference>
<dbReference type="InterPro" id="IPR017871">
    <property type="entry name" value="ABC_transporter-like_CS"/>
</dbReference>
<feature type="transmembrane region" description="Helical" evidence="10">
    <location>
        <begin position="846"/>
        <end position="868"/>
    </location>
</feature>
<evidence type="ECO:0000256" key="7">
    <source>
        <dbReference type="ARBA" id="ARBA00022967"/>
    </source>
</evidence>
<feature type="transmembrane region" description="Helical" evidence="10">
    <location>
        <begin position="581"/>
        <end position="600"/>
    </location>
</feature>
<evidence type="ECO:0000256" key="8">
    <source>
        <dbReference type="ARBA" id="ARBA00023136"/>
    </source>
</evidence>